<feature type="compositionally biased region" description="Gly residues" evidence="9">
    <location>
        <begin position="409"/>
        <end position="424"/>
    </location>
</feature>
<feature type="zinc finger region" description="C3H1-type" evidence="8">
    <location>
        <begin position="1"/>
        <end position="25"/>
    </location>
</feature>
<dbReference type="RefSeq" id="XP_031796480.1">
    <property type="nucleotide sequence ID" value="XM_031940620.1"/>
</dbReference>
<reference evidence="11" key="3">
    <citation type="submission" date="2025-09" db="UniProtKB">
        <authorList>
            <consortium name="Ensembl"/>
        </authorList>
    </citation>
    <scope>IDENTIFICATION</scope>
</reference>
<keyword evidence="3" id="KW-0509">mRNA transport</keyword>
<evidence type="ECO:0000256" key="7">
    <source>
        <dbReference type="ARBA" id="ARBA00042384"/>
    </source>
</evidence>
<keyword evidence="8" id="KW-0862">Zinc</keyword>
<evidence type="ECO:0000256" key="4">
    <source>
        <dbReference type="ARBA" id="ARBA00023242"/>
    </source>
</evidence>
<feature type="compositionally biased region" description="Low complexity" evidence="9">
    <location>
        <begin position="425"/>
        <end position="455"/>
    </location>
</feature>
<comment type="function">
    <text evidence="5">Required for the export of mRNAs containing poly(A) tails from the nucleus into the cytoplasm.</text>
</comment>
<evidence type="ECO:0000256" key="9">
    <source>
        <dbReference type="SAM" id="MobiDB-lite"/>
    </source>
</evidence>
<evidence type="ECO:0000259" key="10">
    <source>
        <dbReference type="PROSITE" id="PS50103"/>
    </source>
</evidence>
<keyword evidence="8" id="KW-0479">Metal-binding</keyword>
<reference evidence="11" key="2">
    <citation type="submission" date="2025-08" db="UniProtKB">
        <authorList>
            <consortium name="Ensembl"/>
        </authorList>
    </citation>
    <scope>IDENTIFICATION</scope>
</reference>
<keyword evidence="3" id="KW-0906">Nuclear pore complex</keyword>
<feature type="compositionally biased region" description="Polar residues" evidence="9">
    <location>
        <begin position="56"/>
        <end position="80"/>
    </location>
</feature>
<sequence>MTICHFFLQGRCRFGERCWNEHPRGGSGGGGGGGGGGGRPPPQQYPAAPSGCSRGGWSNSSQRYSNVIQPSNFSKSTTWGGSRDPGKTSFGSFDSGASSSGSRNVGFSQNRFSSLNSNQVDGQKDEEDKLIEGIVKDMEVWESSGQWMFSVYSPVKEKPNISGPAQAGSLGASLARSDRGPHLRLSLVGPSWPRCGHPKQEARSSCQGSSQARASFTDISPEELRLEYSNYISSNNLQSYLNSIQQLVNLWKSRLLELKNINSATKGALFSKLKNEGGQVVPTFGFQSQPTSTFGSAAFPGSSNNSSSSSVQNFSFKPTSGFGAAPSGSSTSVFGSPASPALTAASSSGSTMTSSAPTSFGFGESSTVSAASFSFKSPEVFSFGSAGFSGFPASSPLSTAGATSTPAFGGGGGATGGGGFGPSGSGANLFGLPTSGFGPGGPSSSSSSGPPSGAGNTAENLFTPKNELTAEELKQFVAKKFTLGKVPLKPPPEGLLSV</sequence>
<keyword evidence="3" id="KW-0811">Translocation</keyword>
<dbReference type="GeneTree" id="ENSGT00390000000118"/>
<comment type="subcellular location">
    <subcellularLocation>
        <location evidence="1">Nucleus membrane</location>
        <topology evidence="1">Peripheral membrane protein</topology>
        <orientation evidence="1">Cytoplasmic side</orientation>
    </subcellularLocation>
    <subcellularLocation>
        <location evidence="2">Nucleus</location>
        <location evidence="2">Nuclear pore complex</location>
    </subcellularLocation>
</comment>
<keyword evidence="8" id="KW-0863">Zinc-finger</keyword>
<protein>
    <recommendedName>
        <fullName evidence="6">Nucleoporin NUP42</fullName>
    </recommendedName>
    <alternativeName>
        <fullName evidence="7">Nucleoporin-like protein 2</fullName>
    </alternativeName>
</protein>
<dbReference type="GO" id="GO:0008270">
    <property type="term" value="F:zinc ion binding"/>
    <property type="evidence" value="ECO:0007669"/>
    <property type="project" value="UniProtKB-KW"/>
</dbReference>
<evidence type="ECO:0000256" key="1">
    <source>
        <dbReference type="ARBA" id="ARBA00004335"/>
    </source>
</evidence>
<organism evidence="11 12">
    <name type="scientific">Sarcophilus harrisii</name>
    <name type="common">Tasmanian devil</name>
    <name type="synonym">Sarcophilus laniarius</name>
    <dbReference type="NCBI Taxonomy" id="9305"/>
    <lineage>
        <taxon>Eukaryota</taxon>
        <taxon>Metazoa</taxon>
        <taxon>Chordata</taxon>
        <taxon>Craniata</taxon>
        <taxon>Vertebrata</taxon>
        <taxon>Euteleostomi</taxon>
        <taxon>Mammalia</taxon>
        <taxon>Metatheria</taxon>
        <taxon>Dasyuromorphia</taxon>
        <taxon>Dasyuridae</taxon>
        <taxon>Sarcophilus</taxon>
    </lineage>
</organism>
<dbReference type="PANTHER" id="PTHR46527">
    <property type="entry name" value="NUCLEOPORIN-LIKE PROTEIN 2"/>
    <property type="match status" value="1"/>
</dbReference>
<gene>
    <name evidence="11" type="primary">NUP42</name>
</gene>
<dbReference type="GO" id="GO:0005643">
    <property type="term" value="C:nuclear pore"/>
    <property type="evidence" value="ECO:0007669"/>
    <property type="project" value="UniProtKB-SubCell"/>
</dbReference>
<dbReference type="GeneID" id="100929677"/>
<evidence type="ECO:0000256" key="6">
    <source>
        <dbReference type="ARBA" id="ARBA00039886"/>
    </source>
</evidence>
<name>A0A7N4PMV4_SARHA</name>
<dbReference type="InterPro" id="IPR051767">
    <property type="entry name" value="Nucleoporin_NUP42"/>
</dbReference>
<evidence type="ECO:0000256" key="2">
    <source>
        <dbReference type="ARBA" id="ARBA00004567"/>
    </source>
</evidence>
<proteinExistence type="predicted"/>
<accession>A0A7N4PMV4</accession>
<evidence type="ECO:0000256" key="5">
    <source>
        <dbReference type="ARBA" id="ARBA00037262"/>
    </source>
</evidence>
<feature type="compositionally biased region" description="Low complexity" evidence="9">
    <location>
        <begin position="89"/>
        <end position="102"/>
    </location>
</feature>
<feature type="region of interest" description="Disordered" evidence="9">
    <location>
        <begin position="409"/>
        <end position="466"/>
    </location>
</feature>
<evidence type="ECO:0000256" key="8">
    <source>
        <dbReference type="PROSITE-ProRule" id="PRU00723"/>
    </source>
</evidence>
<dbReference type="GO" id="GO:0031965">
    <property type="term" value="C:nuclear membrane"/>
    <property type="evidence" value="ECO:0007669"/>
    <property type="project" value="UniProtKB-SubCell"/>
</dbReference>
<evidence type="ECO:0000313" key="11">
    <source>
        <dbReference type="Ensembl" id="ENSSHAP00000039818.1"/>
    </source>
</evidence>
<dbReference type="InterPro" id="IPR000571">
    <property type="entry name" value="Znf_CCCH"/>
</dbReference>
<dbReference type="OrthoDB" id="20729at2759"/>
<evidence type="ECO:0000313" key="12">
    <source>
        <dbReference type="Proteomes" id="UP000007648"/>
    </source>
</evidence>
<dbReference type="PANTHER" id="PTHR46527:SF1">
    <property type="entry name" value="NUCLEOPORIN NUP42"/>
    <property type="match status" value="1"/>
</dbReference>
<dbReference type="PROSITE" id="PS50103">
    <property type="entry name" value="ZF_C3H1"/>
    <property type="match status" value="1"/>
</dbReference>
<feature type="domain" description="C3H1-type" evidence="10">
    <location>
        <begin position="1"/>
        <end position="25"/>
    </location>
</feature>
<keyword evidence="4" id="KW-0539">Nucleus</keyword>
<feature type="region of interest" description="Disordered" evidence="9">
    <location>
        <begin position="25"/>
        <end position="125"/>
    </location>
</feature>
<dbReference type="Proteomes" id="UP000007648">
    <property type="component" value="Unassembled WGS sequence"/>
</dbReference>
<keyword evidence="3" id="KW-0653">Protein transport</keyword>
<keyword evidence="12" id="KW-1185">Reference proteome</keyword>
<dbReference type="InParanoid" id="A0A7N4PMV4"/>
<dbReference type="FunCoup" id="A0A7N4PMV4">
    <property type="interactions" value="3453"/>
</dbReference>
<keyword evidence="3" id="KW-0813">Transport</keyword>
<dbReference type="AlphaFoldDB" id="A0A7N4PMV4"/>
<feature type="compositionally biased region" description="Polar residues" evidence="9">
    <location>
        <begin position="103"/>
        <end position="121"/>
    </location>
</feature>
<dbReference type="CTD" id="11097"/>
<reference evidence="11 12" key="1">
    <citation type="journal article" date="2011" name="Proc. Natl. Acad. Sci. U.S.A.">
        <title>Genetic diversity and population structure of the endangered marsupial Sarcophilus harrisii (Tasmanian devil).</title>
        <authorList>
            <person name="Miller W."/>
            <person name="Hayes V.M."/>
            <person name="Ratan A."/>
            <person name="Petersen D.C."/>
            <person name="Wittekindt N.E."/>
            <person name="Miller J."/>
            <person name="Walenz B."/>
            <person name="Knight J."/>
            <person name="Qi J."/>
            <person name="Zhao F."/>
            <person name="Wang Q."/>
            <person name="Bedoya-Reina O.C."/>
            <person name="Katiyar N."/>
            <person name="Tomsho L.P."/>
            <person name="Kasson L.M."/>
            <person name="Hardie R.A."/>
            <person name="Woodbridge P."/>
            <person name="Tindall E.A."/>
            <person name="Bertelsen M.F."/>
            <person name="Dixon D."/>
            <person name="Pyecroft S."/>
            <person name="Helgen K.M."/>
            <person name="Lesk A.M."/>
            <person name="Pringle T.H."/>
            <person name="Patterson N."/>
            <person name="Zhang Y."/>
            <person name="Kreiss A."/>
            <person name="Woods G.M."/>
            <person name="Jones M.E."/>
            <person name="Schuster S.C."/>
        </authorList>
    </citation>
    <scope>NUCLEOTIDE SEQUENCE [LARGE SCALE GENOMIC DNA]</scope>
</reference>
<dbReference type="Ensembl" id="ENSSHAT00000044626.1">
    <property type="protein sequence ID" value="ENSSHAP00000039818.1"/>
    <property type="gene ID" value="ENSSHAG00000024414.1"/>
</dbReference>
<evidence type="ECO:0000256" key="3">
    <source>
        <dbReference type="ARBA" id="ARBA00023132"/>
    </source>
</evidence>
<feature type="compositionally biased region" description="Gly residues" evidence="9">
    <location>
        <begin position="25"/>
        <end position="38"/>
    </location>
</feature>